<dbReference type="InterPro" id="IPR044152">
    <property type="entry name" value="YqjM-like"/>
</dbReference>
<evidence type="ECO:0000256" key="1">
    <source>
        <dbReference type="ARBA" id="ARBA00001917"/>
    </source>
</evidence>
<dbReference type="Pfam" id="PF00724">
    <property type="entry name" value="Oxidored_FMN"/>
    <property type="match status" value="1"/>
</dbReference>
<dbReference type="EMBL" id="CAJVPV010011900">
    <property type="protein sequence ID" value="CAG8665567.1"/>
    <property type="molecule type" value="Genomic_DNA"/>
</dbReference>
<protein>
    <submittedName>
        <fullName evidence="7">6974_t:CDS:1</fullName>
    </submittedName>
</protein>
<reference evidence="7" key="1">
    <citation type="submission" date="2021-06" db="EMBL/GenBank/DDBJ databases">
        <authorList>
            <person name="Kallberg Y."/>
            <person name="Tangrot J."/>
            <person name="Rosling A."/>
        </authorList>
    </citation>
    <scope>NUCLEOTIDE SEQUENCE</scope>
    <source>
        <strain evidence="7">CL551</strain>
    </source>
</reference>
<evidence type="ECO:0000256" key="2">
    <source>
        <dbReference type="ARBA" id="ARBA00022630"/>
    </source>
</evidence>
<evidence type="ECO:0000313" key="7">
    <source>
        <dbReference type="EMBL" id="CAG8665567.1"/>
    </source>
</evidence>
<dbReference type="GO" id="GO:0003959">
    <property type="term" value="F:NADPH dehydrogenase activity"/>
    <property type="evidence" value="ECO:0007669"/>
    <property type="project" value="InterPro"/>
</dbReference>
<sequence length="415" mass="45930">MSASKKSVIAAPDVPYYTPYQDPPVGLALTDDSQTESLPPLFQPLTIRGVTFNNRIALSPMCMYSSKDGLLSDWHLVHLGQFALRGVGLIFVEATAVTPEGRISPQDSGLWNDDQILPLKKIVDLVHSQGVKIGIQLAHAGRKASTISPFHALKEKAVSHMLLTEEDDGWPNDVVAPSPIPWDEHHADPKELTISQILEIQDAFVAATKRALKAGFDVVELHYAHGYLVHEFLSSITNHRNDEYGGSLENRIRLAIELAKKVREVWPEDKPLFARVSASDWVENDEKAWDIKQTIELSKHLKSAGVDLVDTSSAGNTPMQKIKMGFGYQVSFAEAIRREVGILTGAVGAIIEPEQANKIIESKQADIVLVAKAFLQDGSWVFKAAKALGAEIQAPQQYYYAIKRLENFLKHNQRS</sequence>
<dbReference type="OrthoDB" id="72788at2759"/>
<comment type="caution">
    <text evidence="7">The sequence shown here is derived from an EMBL/GenBank/DDBJ whole genome shotgun (WGS) entry which is preliminary data.</text>
</comment>
<proteinExistence type="predicted"/>
<keyword evidence="5" id="KW-0560">Oxidoreductase</keyword>
<evidence type="ECO:0000256" key="4">
    <source>
        <dbReference type="ARBA" id="ARBA00022857"/>
    </source>
</evidence>
<dbReference type="Gene3D" id="3.20.20.70">
    <property type="entry name" value="Aldolase class I"/>
    <property type="match status" value="1"/>
</dbReference>
<keyword evidence="2" id="KW-0285">Flavoprotein</keyword>
<organism evidence="7 8">
    <name type="scientific">Acaulospora morrowiae</name>
    <dbReference type="NCBI Taxonomy" id="94023"/>
    <lineage>
        <taxon>Eukaryota</taxon>
        <taxon>Fungi</taxon>
        <taxon>Fungi incertae sedis</taxon>
        <taxon>Mucoromycota</taxon>
        <taxon>Glomeromycotina</taxon>
        <taxon>Glomeromycetes</taxon>
        <taxon>Diversisporales</taxon>
        <taxon>Acaulosporaceae</taxon>
        <taxon>Acaulospora</taxon>
    </lineage>
</organism>
<accession>A0A9N9H7W6</accession>
<dbReference type="InterPro" id="IPR013785">
    <property type="entry name" value="Aldolase_TIM"/>
</dbReference>
<dbReference type="CDD" id="cd02932">
    <property type="entry name" value="OYE_YqiM_FMN"/>
    <property type="match status" value="1"/>
</dbReference>
<name>A0A9N9H7W6_9GLOM</name>
<dbReference type="GO" id="GO:0010181">
    <property type="term" value="F:FMN binding"/>
    <property type="evidence" value="ECO:0007669"/>
    <property type="project" value="InterPro"/>
</dbReference>
<dbReference type="InterPro" id="IPR001155">
    <property type="entry name" value="OxRdtase_FMN_N"/>
</dbReference>
<dbReference type="GO" id="GO:0050661">
    <property type="term" value="F:NADP binding"/>
    <property type="evidence" value="ECO:0007669"/>
    <property type="project" value="InterPro"/>
</dbReference>
<dbReference type="Proteomes" id="UP000789342">
    <property type="component" value="Unassembled WGS sequence"/>
</dbReference>
<dbReference type="SUPFAM" id="SSF51395">
    <property type="entry name" value="FMN-linked oxidoreductases"/>
    <property type="match status" value="1"/>
</dbReference>
<dbReference type="PANTHER" id="PTHR43303:SF4">
    <property type="entry name" value="NADPH DEHYDROGENASE C23G7.10C-RELATED"/>
    <property type="match status" value="1"/>
</dbReference>
<evidence type="ECO:0000259" key="6">
    <source>
        <dbReference type="Pfam" id="PF00724"/>
    </source>
</evidence>
<dbReference type="AlphaFoldDB" id="A0A9N9H7W6"/>
<evidence type="ECO:0000313" key="8">
    <source>
        <dbReference type="Proteomes" id="UP000789342"/>
    </source>
</evidence>
<comment type="cofactor">
    <cofactor evidence="1">
        <name>FMN</name>
        <dbReference type="ChEBI" id="CHEBI:58210"/>
    </cofactor>
</comment>
<dbReference type="PANTHER" id="PTHR43303">
    <property type="entry name" value="NADPH DEHYDROGENASE C23G7.10C-RELATED"/>
    <property type="match status" value="1"/>
</dbReference>
<evidence type="ECO:0000256" key="5">
    <source>
        <dbReference type="ARBA" id="ARBA00023002"/>
    </source>
</evidence>
<evidence type="ECO:0000256" key="3">
    <source>
        <dbReference type="ARBA" id="ARBA00022643"/>
    </source>
</evidence>
<keyword evidence="8" id="KW-1185">Reference proteome</keyword>
<feature type="domain" description="NADH:flavin oxidoreductase/NADH oxidase N-terminal" evidence="6">
    <location>
        <begin position="41"/>
        <end position="388"/>
    </location>
</feature>
<keyword evidence="4" id="KW-0521">NADP</keyword>
<gene>
    <name evidence="7" type="ORF">AMORRO_LOCUS10597</name>
</gene>
<keyword evidence="3" id="KW-0288">FMN</keyword>